<dbReference type="EMBL" id="QQPC01000075">
    <property type="protein sequence ID" value="REA80537.1"/>
    <property type="molecule type" value="Genomic_DNA"/>
</dbReference>
<dbReference type="Proteomes" id="UP000246351">
    <property type="component" value="Unassembled WGS sequence"/>
</dbReference>
<dbReference type="Gene3D" id="3.40.50.300">
    <property type="entry name" value="P-loop containing nucleotide triphosphate hydrolases"/>
    <property type="match status" value="1"/>
</dbReference>
<dbReference type="GO" id="GO:0005525">
    <property type="term" value="F:GTP binding"/>
    <property type="evidence" value="ECO:0007669"/>
    <property type="project" value="InterPro"/>
</dbReference>
<sequence>MIIQVVGFKDVGKTTLMEKLVAYVKRLGYAVVTIKHHGHTGEDIKLPADHLDHMRHFNAGADQSIVQGHQYIESVQSADEMPLRTLIDECVTIKKSIIFVEGYKHEHYDKVIVYRNEAEYAQLQQLSNVKFAIKRDATTSDEHALFAWLTEWIEMNEG</sequence>
<dbReference type="PANTHER" id="PTHR40072:SF1">
    <property type="entry name" value="MOLYBDOPTERIN-GUANINE DINUCLEOTIDE BIOSYNTHESIS ADAPTER PROTEIN"/>
    <property type="match status" value="1"/>
</dbReference>
<dbReference type="NCBIfam" id="TIGR00176">
    <property type="entry name" value="mobB"/>
    <property type="match status" value="1"/>
</dbReference>
<dbReference type="InterPro" id="IPR027417">
    <property type="entry name" value="P-loop_NTPase"/>
</dbReference>
<evidence type="ECO:0000313" key="3">
    <source>
        <dbReference type="EMBL" id="REA80537.1"/>
    </source>
</evidence>
<name>A0A2A4EIM1_STAPS</name>
<dbReference type="AlphaFoldDB" id="A0A2A4EIM1"/>
<evidence type="ECO:0000313" key="2">
    <source>
        <dbReference type="EMBL" id="PWZ99035.1"/>
    </source>
</evidence>
<gene>
    <name evidence="2" type="primary">mobB</name>
    <name evidence="2" type="ORF">DD924_04845</name>
    <name evidence="3" type="ORF">DV961_10835</name>
</gene>
<proteinExistence type="predicted"/>
<reference evidence="5" key="3">
    <citation type="journal article" date="2018" name="Vet. Microbiol.">
        <title>Molecular epidemiology of methicillin-resistant staphylococci amongst veterinary personnel, personnel-owned pets, patients and the hospital environment of two companion animal veterinary hospitals.</title>
        <authorList>
            <person name="Worthing K.A."/>
            <person name="Brown J."/>
            <person name="Gerber L."/>
            <person name="Abraham S."/>
            <person name="Trott D."/>
            <person name="Norris J.M."/>
        </authorList>
    </citation>
    <scope>NUCLEOTIDE SEQUENCE [LARGE SCALE GENOMIC DNA]</scope>
    <source>
        <strain evidence="5">ST496-2</strain>
    </source>
</reference>
<evidence type="ECO:0000313" key="5">
    <source>
        <dbReference type="Proteomes" id="UP000256409"/>
    </source>
</evidence>
<reference evidence="3" key="2">
    <citation type="journal article" date="2018" name="Vet. Microbiol.">
        <title>Methicillin-resistant staphylococci amongst veterinary personnel, personnel-owned pets, patients and the hospital environment of two small animal veterinary hospitals.</title>
        <authorList>
            <person name="Worthing K.A."/>
            <person name="Brown J."/>
            <person name="Gerber L."/>
            <person name="Abraham S."/>
            <person name="Trott D."/>
            <person name="Norris J.M."/>
        </authorList>
    </citation>
    <scope>NUCLEOTIDE SEQUENCE</scope>
    <source>
        <strain evidence="3">ST496-2</strain>
    </source>
</reference>
<dbReference type="EMBL" id="QEIV01000393">
    <property type="protein sequence ID" value="PWZ99035.1"/>
    <property type="molecule type" value="Genomic_DNA"/>
</dbReference>
<reference evidence="2 4" key="1">
    <citation type="journal article" date="2018" name="Vet. Microbiol.">
        <title>Clonal diversity and geographic distribution of methicillin-resistant Staphylococcus pseudintermedius from Australian animals: Discovery of novel sequence types.</title>
        <authorList>
            <person name="Worthing K.A."/>
            <person name="Abraham S."/>
            <person name="Coombs G.W."/>
            <person name="Pang S."/>
            <person name="Saputra S."/>
            <person name="Jordan D."/>
            <person name="Trott D.J."/>
            <person name="Norris J.M."/>
        </authorList>
    </citation>
    <scope>NUCLEOTIDE SEQUENCE [LARGE SCALE GENOMIC DNA]</scope>
    <source>
        <strain evidence="2 4">ST71 3</strain>
    </source>
</reference>
<dbReference type="Proteomes" id="UP000256409">
    <property type="component" value="Unassembled WGS sequence"/>
</dbReference>
<evidence type="ECO:0000313" key="4">
    <source>
        <dbReference type="Proteomes" id="UP000246351"/>
    </source>
</evidence>
<comment type="caution">
    <text evidence="2">The sequence shown here is derived from an EMBL/GenBank/DDBJ whole genome shotgun (WGS) entry which is preliminary data.</text>
</comment>
<accession>A0A2A4EIM1</accession>
<protein>
    <submittedName>
        <fullName evidence="2">Molybdopterin-guanine dinucleotide biosynthesis protein B</fullName>
    </submittedName>
</protein>
<dbReference type="Pfam" id="PF03205">
    <property type="entry name" value="MobB"/>
    <property type="match status" value="1"/>
</dbReference>
<dbReference type="RefSeq" id="WP_037542419.1">
    <property type="nucleotide sequence ID" value="NZ_BAAFHS010000005.1"/>
</dbReference>
<evidence type="ECO:0000259" key="1">
    <source>
        <dbReference type="Pfam" id="PF03205"/>
    </source>
</evidence>
<dbReference type="SUPFAM" id="SSF52540">
    <property type="entry name" value="P-loop containing nucleoside triphosphate hydrolases"/>
    <property type="match status" value="1"/>
</dbReference>
<dbReference type="STRING" id="937773.SPSINT_1932"/>
<dbReference type="PANTHER" id="PTHR40072">
    <property type="entry name" value="MOLYBDOPTERIN-GUANINE DINUCLEOTIDE BIOSYNTHESIS ADAPTER PROTEIN-RELATED"/>
    <property type="match status" value="1"/>
</dbReference>
<dbReference type="InterPro" id="IPR052539">
    <property type="entry name" value="MGD_biosynthesis_adapter"/>
</dbReference>
<organism evidence="2 4">
    <name type="scientific">Staphylococcus pseudintermedius</name>
    <dbReference type="NCBI Taxonomy" id="283734"/>
    <lineage>
        <taxon>Bacteria</taxon>
        <taxon>Bacillati</taxon>
        <taxon>Bacillota</taxon>
        <taxon>Bacilli</taxon>
        <taxon>Bacillales</taxon>
        <taxon>Staphylococcaceae</taxon>
        <taxon>Staphylococcus</taxon>
        <taxon>Staphylococcus intermedius group</taxon>
    </lineage>
</organism>
<dbReference type="OrthoDB" id="9786803at2"/>
<dbReference type="GO" id="GO:0006777">
    <property type="term" value="P:Mo-molybdopterin cofactor biosynthetic process"/>
    <property type="evidence" value="ECO:0007669"/>
    <property type="project" value="InterPro"/>
</dbReference>
<feature type="domain" description="Molybdopterin-guanine dinucleotide biosynthesis protein B (MobB)" evidence="1">
    <location>
        <begin position="2"/>
        <end position="125"/>
    </location>
</feature>
<dbReference type="GeneID" id="93823600"/>
<dbReference type="InterPro" id="IPR004435">
    <property type="entry name" value="MobB_dom"/>
</dbReference>